<dbReference type="Proteomes" id="UP000178121">
    <property type="component" value="Unassembled WGS sequence"/>
</dbReference>
<comment type="subcellular location">
    <subcellularLocation>
        <location evidence="7">Cytoplasm</location>
    </subcellularLocation>
</comment>
<comment type="function">
    <text evidence="7">Single strand-specific metallo-endoribonuclease involved in late-stage 70S ribosome quality control and in maturation of the 3' terminus of the 16S rRNA.</text>
</comment>
<dbReference type="GO" id="GO:0008270">
    <property type="term" value="F:zinc ion binding"/>
    <property type="evidence" value="ECO:0007669"/>
    <property type="project" value="UniProtKB-UniRule"/>
</dbReference>
<keyword evidence="7" id="KW-0698">rRNA processing</keyword>
<keyword evidence="3 7" id="KW-0479">Metal-binding</keyword>
<feature type="binding site" evidence="7">
    <location>
        <position position="103"/>
    </location>
    <ligand>
        <name>Zn(2+)</name>
        <dbReference type="ChEBI" id="CHEBI:29105"/>
        <note>catalytic</note>
    </ligand>
</feature>
<dbReference type="EC" id="3.1.-.-" evidence="7"/>
<keyword evidence="2 7" id="KW-0540">Nuclease</keyword>
<dbReference type="SUPFAM" id="SSF55486">
    <property type="entry name" value="Metalloproteases ('zincins'), catalytic domain"/>
    <property type="match status" value="1"/>
</dbReference>
<keyword evidence="7" id="KW-0963">Cytoplasm</keyword>
<comment type="cofactor">
    <cofactor evidence="7">
        <name>Zn(2+)</name>
        <dbReference type="ChEBI" id="CHEBI:29105"/>
    </cofactor>
    <text evidence="7">Binds 1 zinc ion.</text>
</comment>
<dbReference type="PANTHER" id="PTHR46986:SF1">
    <property type="entry name" value="ENDORIBONUCLEASE YBEY, CHLOROPLASTIC"/>
    <property type="match status" value="1"/>
</dbReference>
<keyword evidence="4 7" id="KW-0255">Endonuclease</keyword>
<evidence type="ECO:0000256" key="1">
    <source>
        <dbReference type="ARBA" id="ARBA00010875"/>
    </source>
</evidence>
<dbReference type="GO" id="GO:0005737">
    <property type="term" value="C:cytoplasm"/>
    <property type="evidence" value="ECO:0007669"/>
    <property type="project" value="UniProtKB-SubCell"/>
</dbReference>
<evidence type="ECO:0000313" key="8">
    <source>
        <dbReference type="EMBL" id="OHA21373.1"/>
    </source>
</evidence>
<evidence type="ECO:0000256" key="3">
    <source>
        <dbReference type="ARBA" id="ARBA00022723"/>
    </source>
</evidence>
<dbReference type="EMBL" id="MHRI01000009">
    <property type="protein sequence ID" value="OHA21373.1"/>
    <property type="molecule type" value="Genomic_DNA"/>
</dbReference>
<dbReference type="HAMAP" id="MF_00009">
    <property type="entry name" value="Endoribonucl_YbeY"/>
    <property type="match status" value="1"/>
</dbReference>
<proteinExistence type="inferred from homology"/>
<feature type="binding site" evidence="7">
    <location>
        <position position="99"/>
    </location>
    <ligand>
        <name>Zn(2+)</name>
        <dbReference type="ChEBI" id="CHEBI:29105"/>
        <note>catalytic</note>
    </ligand>
</feature>
<dbReference type="GO" id="GO:0004222">
    <property type="term" value="F:metalloendopeptidase activity"/>
    <property type="evidence" value="ECO:0007669"/>
    <property type="project" value="InterPro"/>
</dbReference>
<protein>
    <recommendedName>
        <fullName evidence="7">Endoribonuclease YbeY</fullName>
        <ecNumber evidence="7">3.1.-.-</ecNumber>
    </recommendedName>
</protein>
<dbReference type="InterPro" id="IPR002036">
    <property type="entry name" value="YbeY"/>
</dbReference>
<name>A0A1G2MC27_9BACT</name>
<dbReference type="GO" id="GO:0004521">
    <property type="term" value="F:RNA endonuclease activity"/>
    <property type="evidence" value="ECO:0007669"/>
    <property type="project" value="UniProtKB-UniRule"/>
</dbReference>
<keyword evidence="5 7" id="KW-0378">Hydrolase</keyword>
<dbReference type="AlphaFoldDB" id="A0A1G2MC27"/>
<dbReference type="Pfam" id="PF02130">
    <property type="entry name" value="YbeY"/>
    <property type="match status" value="1"/>
</dbReference>
<keyword evidence="6 7" id="KW-0862">Zinc</keyword>
<dbReference type="Gene3D" id="3.40.390.30">
    <property type="entry name" value="Metalloproteases ('zincins'), catalytic domain"/>
    <property type="match status" value="1"/>
</dbReference>
<evidence type="ECO:0000256" key="4">
    <source>
        <dbReference type="ARBA" id="ARBA00022759"/>
    </source>
</evidence>
<dbReference type="PANTHER" id="PTHR46986">
    <property type="entry name" value="ENDORIBONUCLEASE YBEY, CHLOROPLASTIC"/>
    <property type="match status" value="1"/>
</dbReference>
<evidence type="ECO:0000256" key="2">
    <source>
        <dbReference type="ARBA" id="ARBA00022722"/>
    </source>
</evidence>
<evidence type="ECO:0000256" key="5">
    <source>
        <dbReference type="ARBA" id="ARBA00022801"/>
    </source>
</evidence>
<evidence type="ECO:0000313" key="9">
    <source>
        <dbReference type="Proteomes" id="UP000178121"/>
    </source>
</evidence>
<gene>
    <name evidence="7" type="primary">ybeY</name>
    <name evidence="8" type="ORF">A2849_00040</name>
</gene>
<sequence>MKLSVSNPPLKLPVPRGFFLSAKDAVLGKNYELSVVFVTSTEMKKLNTRYREKSRPTDILSFPLSPTSGEIIFCLAEVTEQARVFDRTPLNFLKFLFIHGLLHLKGLRHGSRMEREEIKFRKKFGI</sequence>
<comment type="caution">
    <text evidence="8">The sequence shown here is derived from an EMBL/GenBank/DDBJ whole genome shotgun (WGS) entry which is preliminary data.</text>
</comment>
<evidence type="ECO:0000256" key="6">
    <source>
        <dbReference type="ARBA" id="ARBA00022833"/>
    </source>
</evidence>
<accession>A0A1G2MC27</accession>
<keyword evidence="7" id="KW-0690">Ribosome biogenesis</keyword>
<reference evidence="8 9" key="1">
    <citation type="journal article" date="2016" name="Nat. Commun.">
        <title>Thousands of microbial genomes shed light on interconnected biogeochemical processes in an aquifer system.</title>
        <authorList>
            <person name="Anantharaman K."/>
            <person name="Brown C.T."/>
            <person name="Hug L.A."/>
            <person name="Sharon I."/>
            <person name="Castelle C.J."/>
            <person name="Probst A.J."/>
            <person name="Thomas B.C."/>
            <person name="Singh A."/>
            <person name="Wilkins M.J."/>
            <person name="Karaoz U."/>
            <person name="Brodie E.L."/>
            <person name="Williams K.H."/>
            <person name="Hubbard S.S."/>
            <person name="Banfield J.F."/>
        </authorList>
    </citation>
    <scope>NUCLEOTIDE SEQUENCE [LARGE SCALE GENOMIC DNA]</scope>
</reference>
<evidence type="ECO:0000256" key="7">
    <source>
        <dbReference type="HAMAP-Rule" id="MF_00009"/>
    </source>
</evidence>
<organism evidence="8 9">
    <name type="scientific">Candidatus Taylorbacteria bacterium RIFCSPHIGHO2_01_FULL_51_15</name>
    <dbReference type="NCBI Taxonomy" id="1802304"/>
    <lineage>
        <taxon>Bacteria</taxon>
        <taxon>Candidatus Tayloriibacteriota</taxon>
    </lineage>
</organism>
<dbReference type="NCBIfam" id="TIGR00043">
    <property type="entry name" value="rRNA maturation RNase YbeY"/>
    <property type="match status" value="1"/>
</dbReference>
<dbReference type="GO" id="GO:0006364">
    <property type="term" value="P:rRNA processing"/>
    <property type="evidence" value="ECO:0007669"/>
    <property type="project" value="UniProtKB-UniRule"/>
</dbReference>
<comment type="similarity">
    <text evidence="1 7">Belongs to the endoribonuclease YbeY family.</text>
</comment>
<feature type="binding site" evidence="7">
    <location>
        <position position="109"/>
    </location>
    <ligand>
        <name>Zn(2+)</name>
        <dbReference type="ChEBI" id="CHEBI:29105"/>
        <note>catalytic</note>
    </ligand>
</feature>
<dbReference type="InterPro" id="IPR023091">
    <property type="entry name" value="MetalPrtase_cat_dom_sf_prd"/>
</dbReference>